<dbReference type="Proteomes" id="UP000680656">
    <property type="component" value="Chromosome"/>
</dbReference>
<dbReference type="Gene3D" id="1.10.1330.10">
    <property type="entry name" value="Dockerin domain"/>
    <property type="match status" value="1"/>
</dbReference>
<accession>A0A8E7EGT7</accession>
<dbReference type="Gene3D" id="3.40.50.1980">
    <property type="entry name" value="Nitrogenase molybdenum iron protein domain"/>
    <property type="match status" value="2"/>
</dbReference>
<dbReference type="GeneID" id="65098091"/>
<dbReference type="AlphaFoldDB" id="A0A8E7EGT7"/>
<keyword evidence="4" id="KW-1185">Reference proteome</keyword>
<dbReference type="CDD" id="cd14256">
    <property type="entry name" value="Dockerin_I"/>
    <property type="match status" value="1"/>
</dbReference>
<evidence type="ECO:0000259" key="1">
    <source>
        <dbReference type="PROSITE" id="PS50983"/>
    </source>
</evidence>
<feature type="domain" description="Dockerin" evidence="2">
    <location>
        <begin position="31"/>
        <end position="95"/>
    </location>
</feature>
<evidence type="ECO:0000313" key="4">
    <source>
        <dbReference type="Proteomes" id="UP000680656"/>
    </source>
</evidence>
<dbReference type="InterPro" id="IPR016134">
    <property type="entry name" value="Dockerin_dom"/>
</dbReference>
<dbReference type="PROSITE" id="PS00018">
    <property type="entry name" value="EF_HAND_1"/>
    <property type="match status" value="1"/>
</dbReference>
<dbReference type="GO" id="GO:0000272">
    <property type="term" value="P:polysaccharide catabolic process"/>
    <property type="evidence" value="ECO:0007669"/>
    <property type="project" value="InterPro"/>
</dbReference>
<dbReference type="PANTHER" id="PTHR30535">
    <property type="entry name" value="VITAMIN B12-BINDING PROTEIN"/>
    <property type="match status" value="1"/>
</dbReference>
<organism evidence="3 4">
    <name type="scientific">Methanospirillum purgamenti</name>
    <dbReference type="NCBI Taxonomy" id="2834276"/>
    <lineage>
        <taxon>Archaea</taxon>
        <taxon>Methanobacteriati</taxon>
        <taxon>Methanobacteriota</taxon>
        <taxon>Stenosarchaea group</taxon>
        <taxon>Methanomicrobia</taxon>
        <taxon>Methanomicrobiales</taxon>
        <taxon>Methanospirillaceae</taxon>
        <taxon>Methanospirillum</taxon>
    </lineage>
</organism>
<dbReference type="InterPro" id="IPR050902">
    <property type="entry name" value="ABC_Transporter_SBP"/>
</dbReference>
<dbReference type="PANTHER" id="PTHR30535:SF34">
    <property type="entry name" value="MOLYBDATE-BINDING PROTEIN MOLA"/>
    <property type="match status" value="1"/>
</dbReference>
<dbReference type="InterPro" id="IPR018247">
    <property type="entry name" value="EF_Hand_1_Ca_BS"/>
</dbReference>
<dbReference type="EMBL" id="CP075546">
    <property type="protein sequence ID" value="QVV88212.1"/>
    <property type="molecule type" value="Genomic_DNA"/>
</dbReference>
<evidence type="ECO:0000313" key="3">
    <source>
        <dbReference type="EMBL" id="QVV88212.1"/>
    </source>
</evidence>
<dbReference type="InterPro" id="IPR036439">
    <property type="entry name" value="Dockerin_dom_sf"/>
</dbReference>
<dbReference type="KEGG" id="mrtj:KHC33_12865"/>
<dbReference type="PROSITE" id="PS51766">
    <property type="entry name" value="DOCKERIN"/>
    <property type="match status" value="1"/>
</dbReference>
<reference evidence="3 4" key="1">
    <citation type="submission" date="2021-05" db="EMBL/GenBank/DDBJ databases">
        <title>A novel Methanospirillum isolate from a pyrite-forming mixed culture.</title>
        <authorList>
            <person name="Bunk B."/>
            <person name="Sproer C."/>
            <person name="Spring S."/>
            <person name="Pester M."/>
        </authorList>
    </citation>
    <scope>NUCLEOTIDE SEQUENCE [LARGE SCALE GENOMIC DNA]</scope>
    <source>
        <strain evidence="3 4">J.3.6.1-F.2.7.3</strain>
    </source>
</reference>
<sequence>MKTKILLLLLMILAVICCTSGEEVIIGEPIVVQIMGNANMDQYVDDQDIAFIQEIISGSKEKTKLADANNDGSIDQEDITQIEKILDRTATELFYLDANEEVSKVRHPLNTAIVVYDNAGEIIRILGAQDKIIGTDNMIVALPTYFPEFSKLPSIGNRKDMNVEAVLDIGPEAVIVPKLSNIGPEFKEKITNNGIDYVMLRMWESHTSVPALMTLGYILDETENANRYIDYQEKILNEIKSRVATIPEEKRKRVFMDRPGDTTVAKGSGYSEAIEFVGGINIAKDISKDTGTQLPEVDAEWVVKENPDVIIGLSWEGGYETHDINTLKKRYDEIIAKPGFSSMDAVKNNQVWVTTYIDLLGPGYHIGLVKLAKMLYPELFADMDVKQLQNEYLTNWQHINYDLENHGVFQYPKN</sequence>
<name>A0A8E7EGT7_9EURY</name>
<dbReference type="RefSeq" id="WP_214419029.1">
    <property type="nucleotide sequence ID" value="NZ_CP075546.1"/>
</dbReference>
<proteinExistence type="predicted"/>
<dbReference type="InterPro" id="IPR002491">
    <property type="entry name" value="ABC_transptr_periplasmic_BD"/>
</dbReference>
<protein>
    <submittedName>
        <fullName evidence="3">ABC transporter substrate-binding protein</fullName>
    </submittedName>
</protein>
<evidence type="ECO:0000259" key="2">
    <source>
        <dbReference type="PROSITE" id="PS51766"/>
    </source>
</evidence>
<dbReference type="PROSITE" id="PS50983">
    <property type="entry name" value="FE_B12_PBP"/>
    <property type="match status" value="1"/>
</dbReference>
<feature type="domain" description="Fe/B12 periplasmic-binding" evidence="1">
    <location>
        <begin position="111"/>
        <end position="383"/>
    </location>
</feature>
<gene>
    <name evidence="3" type="ORF">KHC33_12865</name>
</gene>
<dbReference type="SUPFAM" id="SSF53807">
    <property type="entry name" value="Helical backbone' metal receptor"/>
    <property type="match status" value="1"/>
</dbReference>
<dbReference type="Pfam" id="PF01497">
    <property type="entry name" value="Peripla_BP_2"/>
    <property type="match status" value="1"/>
</dbReference>
<dbReference type="SUPFAM" id="SSF63446">
    <property type="entry name" value="Type I dockerin domain"/>
    <property type="match status" value="1"/>
</dbReference>